<feature type="region of interest" description="Disordered" evidence="8">
    <location>
        <begin position="157"/>
        <end position="185"/>
    </location>
</feature>
<keyword evidence="5" id="KW-0274">FAD</keyword>
<comment type="similarity">
    <text evidence="2">Belongs to the GMC oxidoreductase family.</text>
</comment>
<organism evidence="10 11">
    <name type="scientific">Mycena pura</name>
    <dbReference type="NCBI Taxonomy" id="153505"/>
    <lineage>
        <taxon>Eukaryota</taxon>
        <taxon>Fungi</taxon>
        <taxon>Dikarya</taxon>
        <taxon>Basidiomycota</taxon>
        <taxon>Agaricomycotina</taxon>
        <taxon>Agaricomycetes</taxon>
        <taxon>Agaricomycetidae</taxon>
        <taxon>Agaricales</taxon>
        <taxon>Marasmiineae</taxon>
        <taxon>Mycenaceae</taxon>
        <taxon>Mycena</taxon>
    </lineage>
</organism>
<dbReference type="EMBL" id="JARJCW010000009">
    <property type="protein sequence ID" value="KAJ7220579.1"/>
    <property type="molecule type" value="Genomic_DNA"/>
</dbReference>
<evidence type="ECO:0000313" key="11">
    <source>
        <dbReference type="Proteomes" id="UP001219525"/>
    </source>
</evidence>
<evidence type="ECO:0000256" key="3">
    <source>
        <dbReference type="ARBA" id="ARBA00022630"/>
    </source>
</evidence>
<evidence type="ECO:0000256" key="5">
    <source>
        <dbReference type="ARBA" id="ARBA00022827"/>
    </source>
</evidence>
<protein>
    <submittedName>
        <fullName evidence="10">Uncharacterized protein</fullName>
    </submittedName>
</protein>
<keyword evidence="3" id="KW-0285">Flavoprotein</keyword>
<evidence type="ECO:0000256" key="7">
    <source>
        <dbReference type="ARBA" id="ARBA00023180"/>
    </source>
</evidence>
<keyword evidence="9" id="KW-1133">Transmembrane helix</keyword>
<keyword evidence="9" id="KW-0472">Membrane</keyword>
<keyword evidence="11" id="KW-1185">Reference proteome</keyword>
<dbReference type="Gene3D" id="3.30.560.10">
    <property type="entry name" value="Glucose Oxidase, domain 3"/>
    <property type="match status" value="1"/>
</dbReference>
<feature type="transmembrane region" description="Helical" evidence="9">
    <location>
        <begin position="195"/>
        <end position="222"/>
    </location>
</feature>
<proteinExistence type="inferred from homology"/>
<dbReference type="SUPFAM" id="SSF51905">
    <property type="entry name" value="FAD/NAD(P)-binding domain"/>
    <property type="match status" value="1"/>
</dbReference>
<dbReference type="AlphaFoldDB" id="A0AAD6VRD3"/>
<dbReference type="InterPro" id="IPR036188">
    <property type="entry name" value="FAD/NAD-bd_sf"/>
</dbReference>
<keyword evidence="6" id="KW-0560">Oxidoreductase</keyword>
<comment type="cofactor">
    <cofactor evidence="1">
        <name>FAD</name>
        <dbReference type="ChEBI" id="CHEBI:57692"/>
    </cofactor>
</comment>
<keyword evidence="4" id="KW-0732">Signal</keyword>
<keyword evidence="7" id="KW-0325">Glycoprotein</keyword>
<keyword evidence="9" id="KW-0812">Transmembrane</keyword>
<evidence type="ECO:0000256" key="9">
    <source>
        <dbReference type="SAM" id="Phobius"/>
    </source>
</evidence>
<dbReference type="PANTHER" id="PTHR11552">
    <property type="entry name" value="GLUCOSE-METHANOL-CHOLINE GMC OXIDOREDUCTASE"/>
    <property type="match status" value="1"/>
</dbReference>
<evidence type="ECO:0000256" key="6">
    <source>
        <dbReference type="ARBA" id="ARBA00023002"/>
    </source>
</evidence>
<dbReference type="GO" id="GO:0050660">
    <property type="term" value="F:flavin adenine dinucleotide binding"/>
    <property type="evidence" value="ECO:0007669"/>
    <property type="project" value="InterPro"/>
</dbReference>
<name>A0AAD6VRD3_9AGAR</name>
<accession>A0AAD6VRD3</accession>
<reference evidence="10" key="1">
    <citation type="submission" date="2023-03" db="EMBL/GenBank/DDBJ databases">
        <title>Massive genome expansion in bonnet fungi (Mycena s.s.) driven by repeated elements and novel gene families across ecological guilds.</title>
        <authorList>
            <consortium name="Lawrence Berkeley National Laboratory"/>
            <person name="Harder C.B."/>
            <person name="Miyauchi S."/>
            <person name="Viragh M."/>
            <person name="Kuo A."/>
            <person name="Thoen E."/>
            <person name="Andreopoulos B."/>
            <person name="Lu D."/>
            <person name="Skrede I."/>
            <person name="Drula E."/>
            <person name="Henrissat B."/>
            <person name="Morin E."/>
            <person name="Kohler A."/>
            <person name="Barry K."/>
            <person name="LaButti K."/>
            <person name="Morin E."/>
            <person name="Salamov A."/>
            <person name="Lipzen A."/>
            <person name="Mereny Z."/>
            <person name="Hegedus B."/>
            <person name="Baldrian P."/>
            <person name="Stursova M."/>
            <person name="Weitz H."/>
            <person name="Taylor A."/>
            <person name="Grigoriev I.V."/>
            <person name="Nagy L.G."/>
            <person name="Martin F."/>
            <person name="Kauserud H."/>
        </authorList>
    </citation>
    <scope>NUCLEOTIDE SEQUENCE</scope>
    <source>
        <strain evidence="10">9144</strain>
    </source>
</reference>
<evidence type="ECO:0000256" key="4">
    <source>
        <dbReference type="ARBA" id="ARBA00022729"/>
    </source>
</evidence>
<dbReference type="InterPro" id="IPR012132">
    <property type="entry name" value="GMC_OxRdtase"/>
</dbReference>
<dbReference type="Proteomes" id="UP001219525">
    <property type="component" value="Unassembled WGS sequence"/>
</dbReference>
<dbReference type="Gene3D" id="3.50.50.60">
    <property type="entry name" value="FAD/NAD(P)-binding domain"/>
    <property type="match status" value="1"/>
</dbReference>
<evidence type="ECO:0000313" key="10">
    <source>
        <dbReference type="EMBL" id="KAJ7220579.1"/>
    </source>
</evidence>
<comment type="caution">
    <text evidence="10">The sequence shown here is derived from an EMBL/GenBank/DDBJ whole genome shotgun (WGS) entry which is preliminary data.</text>
</comment>
<dbReference type="GO" id="GO:0016491">
    <property type="term" value="F:oxidoreductase activity"/>
    <property type="evidence" value="ECO:0007669"/>
    <property type="project" value="UniProtKB-KW"/>
</dbReference>
<evidence type="ECO:0000256" key="1">
    <source>
        <dbReference type="ARBA" id="ARBA00001974"/>
    </source>
</evidence>
<evidence type="ECO:0000256" key="8">
    <source>
        <dbReference type="SAM" id="MobiDB-lite"/>
    </source>
</evidence>
<sequence length="350" mass="37407">MSGAPPALPKAPKVLRLRFIYLTLKHHSAFGSAASMIAAFSNIHINSMSVFNHPEITSPSRTISCASRSNLAWGVQERGHGHNLYIESSSVTEYHLIGTNSMLPLEYGGVVNTSLVVYGTANMSIVPLHVFAHTMATTYGVAERAADLIKATYGGANTSTSGSTSHSSPSLPPLLSNLSNPDPAASTSTTGSVKFAIAAGSAVAAIAAIAASLSYPTALMILRRRANRNRGVNSRAAVSRKEDHWYADDILIEPSAPCHHSALFSADSFATGMHSDNQQHVQYSQVYYEYSAGRWSAKRLYCDNLRVARDVASRDDTCLRLSATDCRTRSLGTPAHAGGPSGCTYTDERI</sequence>
<evidence type="ECO:0000256" key="2">
    <source>
        <dbReference type="ARBA" id="ARBA00010790"/>
    </source>
</evidence>
<dbReference type="PANTHER" id="PTHR11552:SF201">
    <property type="entry name" value="GLUCOSE-METHANOL-CHOLINE OXIDOREDUCTASE N-TERMINAL DOMAIN-CONTAINING PROTEIN"/>
    <property type="match status" value="1"/>
</dbReference>
<gene>
    <name evidence="10" type="ORF">GGX14DRAFT_559367</name>
</gene>
<feature type="compositionally biased region" description="Low complexity" evidence="8">
    <location>
        <begin position="157"/>
        <end position="181"/>
    </location>
</feature>